<keyword evidence="3" id="KW-0809">Transit peptide</keyword>
<feature type="chain" id="PRO_5032971514" evidence="8">
    <location>
        <begin position="21"/>
        <end position="3646"/>
    </location>
</feature>
<dbReference type="Pfam" id="PF08417">
    <property type="entry name" value="PaO"/>
    <property type="match status" value="1"/>
</dbReference>
<evidence type="ECO:0000259" key="9">
    <source>
        <dbReference type="PROSITE" id="PS50033"/>
    </source>
</evidence>
<dbReference type="Gene3D" id="3.10.20.90">
    <property type="entry name" value="Phosphatidylinositol 3-kinase Catalytic Subunit, Chain A, domain 1"/>
    <property type="match status" value="1"/>
</dbReference>
<feature type="compositionally biased region" description="Low complexity" evidence="7">
    <location>
        <begin position="3463"/>
        <end position="3485"/>
    </location>
</feature>
<keyword evidence="6" id="KW-0472">Membrane</keyword>
<dbReference type="SUPFAM" id="SSF55961">
    <property type="entry name" value="Bet v1-like"/>
    <property type="match status" value="1"/>
</dbReference>
<evidence type="ECO:0000256" key="2">
    <source>
        <dbReference type="ARBA" id="ARBA00022692"/>
    </source>
</evidence>
<evidence type="ECO:0000256" key="8">
    <source>
        <dbReference type="SAM" id="SignalP"/>
    </source>
</evidence>
<sequence>MRGLLGLLDLIVAIPSHSTGWPLAVIASSSVHVFTAACCFHIRGLVCRPHGSVSYAELFASIEDGSAPFDLSQGQAELPPGPPPRVETVPLQSQLARPVHSDAEADSMAPVMDPAMTDQSRASSSQERPCAADPEICGDDEPASVSQARAVDKSELEPCNVELIIRLPSGRRVRSSFLSTDTISTVYDVVESESGQEADIRAGWLYLLIQAHPREVYSDKGMTIAQAGLQSGVHRVLLHSVLADTDVAKPEDGELKTLARFVTSLRDGAIVCNMDKLPGLQKNARACASSRPTQVRCGVLWVWGESGKDAALEAALQEPNIPAEAEDPAYEGRAKFSVWSHRDVPYGWEVAFENVTDPAHVAVAHHNIVSNRYEDPCPLKIDFVRKPSNKDGFKYTIEQLGKDAAVSTMDFKPPCQMHIRTSYDHGASLTLVINFVPTKPGWSRLVGSTLMITGENGEKPDGFAIYSAPLPRWLTHLLGPFFLHQDQVFLHYQQSILEKERRKHGKDWLQSYWMPTEADKGTIALRRWLDKNGGIAWSPGVDTDLAAMPDKQLLFDTYKTHTSQCTTCQKALRWTERLNKVFKYSAQPLVRSMPMHRGNCILATPGHGQTEEPKARVCRQPRGAEQERLTEQFSLELPNAAVGQQSHTGQLGNGEESLPLSVEGGARVACVEGAREFLCKVHAGTGTLQRAWAQLKRTAWTSPTRSSSASALFAIRQALWRAASTWRSRRPSTARLPTSPRSPMQYFFYGDCALYVDEMAAPSTGIPLHEYRRDVPPGWGPGIPDYSLKTYFDKLKMWYRVYDGADETVGPLVAGRLQGKAQTLAMTLRLPRPDGQVDTGSDALVRLSVDEVRDPANPAIILQAHIPSGVQALCNKLRETFGFSEQEMASRALDHLFDFRRGKMSLQEYSVEFDQRMQEASEKAGLEMNDVAHFYLFFKNSGLPSKFVEDVKMQVQGDLRRYQEARTLALRLSSKHLEHDSYHQDETAADNESWYGDSWRNDWSYNSDYETGWFDDDWYGYEDYEDGYDNSYYDDHGEEWFSPDDEDDEDYGSYPVRGNAMGVGCSICGSKWHSASSCPVNSNPSRSSSDSGHGKGKRKGKSFGQKSSGKNKGYGKRPYGFRDFREYSKGKSKGKGKGKGKKGKRYYAEYPDDGYHLYGKTLSAHFGTDTFASWPLRTSPVKASTTRTYNMAEGDASEFLLGAAKNNVRDKNEDDHVDEHTGENDKATVKNLHFPMALYSDREHFHMIAGNQRRGLLVDPGASSGELSGISGSKDETLGEVTIPVSFAEHSKGSFTGSVIGGDGSLCPALLSNPALRKMSSVIFTDFFDNGDGLLACHSAGVKVKGAPREWLTFRILLTDSGHYLLPVDNEKNAVSKEAGKKAGAFMHRIVEESQKQWKDVKHCFFQMPRDIGDAELKRSGTESTRGPTDTHDTSVMGKRTVTKGIYLQSQDDPLNYKQESDEWTIFGNVLTRHHRVPRRMMFTTGCTADCPITSEQLASKRVTIINHQGVTRTLHDSWQKSAHPHRDLGYMWTGETRFFLKEAKQPKPKALDVVDTNEASDLNFADDEFPEYEADTFPEHWSDAEKKTQAKRYEAMPEEFYTKTNRRPITPKNFNQWFKKSCGRGLRFHFWELFSGSGRLSLLGVLSGMIVGFPVDYRYGWDVGLPEHQRMLSAARAEFHPDLLFAAPTCRPWSVSSNSKDDVVRQEERRQELPTLSYVRDVFEEQISDDLGFLLEQPLGSAMLTDSMSPMASLSRLQGVRKLQQVHQCAPGCTDNGAPVKKATALVANVKMNRTAKRCNGHRGVQHAVLQGSVGGINRTAMAAVYPMRMCRAIIEDVWKFVQRKKQTFKKWPQELILKVSHGYECERCTMGRAALPWMEHTFIPGQCRYGRHPPGEGPRLRQQAEDPIAAFKRQARQKAMTEVRLETPTTISLNVDQSFYLKYTLMVMVQDCLALFTEAVETGADYRHWVVDPIHKAMVTQIFQKDMIVKGIVCALRPWHCMVPEPQLSSRAAPLRLQISGNVKEWKIHDLEDLQEMSHSQQRQKIDEIDWLITIFGSDKVGAVPAAPDPPPEDEPPIPATPTKHSHRKPGADKSELPPPASKDKVVDDEDVKEDDDGNPVETFDAAPIENLKPLYNFRKVFQRLLKIADTDPTTAKRLILGLHERFYHAPLGDLRNMLKVRPTNRPQVKITNSNVFNDRIQMDLFQFNGKWIALIVCEATRYKIATRVVDRGWKELTRMLLRSWFMYFGPPRQLVADQEASIMGHEASADLERFSVERCPKGTTSGAAGQQHTGTGLAERRVALTELTMNKLSCELNRQGLYADEDELAMESAMSQNIALNYGGVTPAMAVFGVLPRPFYDHAADNIMSDAGALQTDISQFERALRVRQLAMSCVQQAIAEDRVARAGRTRTHQLDLSKLVAGTTQVDIYRDGWRGPAELLRINAEEGTAIVQYQGRPYLMGLRHLRLHENTSFAVWPSEVQEAVVELKQAAEALRPYKVSTVGWIRDERDGSISWRRASSEFNQYKHIMDMATTVGRHLSDRPVGGIAMGVGVRHFRPPPTSIGVLLFWAMGSDQHASQEHWSSSIIKIRDLAPVPVDDLCFIYLFFYPSYDEEPRPQVRETPEVSMRPVELDDEDPMELEDVTLDVKRKGPETRAVTLGPENKKQRSELLVQSIYNMDSEKPDHYLLEYQWLMERKHKFRVGFQYQLSSFCNLAQVSLLDAHLLRCARASFTTATTREQRPLVVWPGKVHQSFFVDLLSCETFKVDTDTDNIPESDVYKIWNEVETADAKEVGQFVDTKCFKRVHLSSVTSDTVVIDAVWVRKYKRKDGKVIVKSRLCARGCFDPHREHLTTRSTTATRLSQRSVLSTAANHEFEGESWDISGAFLKGLTFEKVRKLLRNKGIMSPVRKVIIIPPPNVWRHLAARDPSFEIHGNFGSYGLETDKPVYGLNDAPLAWQLCLREFLKLIGGCPSVMDENLFIWKTPPPEEKLKALMTTHVDDLFSAAKQQWLDENYQKVKLEFGDVSRQLMPFDHCSCRYERIPDGYKMSQTHFAEKLVQASVNEKRKDSDPLTPEELTSFRSVLGGLLWLTATRLDLIADVSLLQSCVTKACIEHLKMANKVVLKAKNPNCLHLGLFFRKLSGNIRLMCVRDASSASKGRNYAQEGILVLLCEDKLHMDDQHYKIEADDQLADALGGRAHVLWSHGAKAKRVSYSTSHAETLAAIGGLETMTLVSVRLCEMFLMGSQPSLAELTKVQEHGHPQLPIDSLTDCKDFYELSTGDRSLPQDKGQRLYILAHKEARLLGRLRWLVLVPTQSMTADALTKPMVAPPLMLLLSTGTVAYHNEPGHHLLFRRLPVRHELDEDDILTTDDDIIKGMMALAMASRTSVSKVFLFAAFLTTRVQASREVTTGEFSSSSSTSWDPLTMVLVTIVVIVFMERVLFISGCAAWLWTRSSPASAAAPTTTTTSSSTTTTSSTTSRADAEVNTDHPTRTTSSTQAEYRTPRRSYPEAEAREQQLRHQVAELNSTGTLQRAWAQLKRTLDLMVLAVRLTDSTSNAVPSEKSGRNIHWTRRKQPRHEEVRAKEDGTFSSEGEREEDHLLEEASRGKVQASHHAQEDHAKMTSRDAATNLMCLAGISGSA</sequence>
<feature type="compositionally biased region" description="Basic and acidic residues" evidence="7">
    <location>
        <begin position="3619"/>
        <end position="3629"/>
    </location>
</feature>
<dbReference type="PANTHER" id="PTHR21266:SF32">
    <property type="entry name" value="CHOLESTEROL 7-DESATURASE NVD"/>
    <property type="match status" value="1"/>
</dbReference>
<dbReference type="Gene3D" id="3.30.420.10">
    <property type="entry name" value="Ribonuclease H-like superfamily/Ribonuclease H"/>
    <property type="match status" value="1"/>
</dbReference>
<feature type="compositionally biased region" description="Basic and acidic residues" evidence="7">
    <location>
        <begin position="3512"/>
        <end position="3521"/>
    </location>
</feature>
<name>A0A812WK43_SYMPI</name>
<dbReference type="Gene3D" id="3.90.380.10">
    <property type="entry name" value="Naphthalene 1,2-dioxygenase Alpha Subunit, Chain A, domain 1"/>
    <property type="match status" value="1"/>
</dbReference>
<keyword evidence="2" id="KW-0812">Transmembrane</keyword>
<dbReference type="InterPro" id="IPR036397">
    <property type="entry name" value="RNaseH_sf"/>
</dbReference>
<dbReference type="Proteomes" id="UP000649617">
    <property type="component" value="Unassembled WGS sequence"/>
</dbReference>
<dbReference type="CDD" id="cd01767">
    <property type="entry name" value="UBX"/>
    <property type="match status" value="1"/>
</dbReference>
<dbReference type="OrthoDB" id="441458at2759"/>
<comment type="caution">
    <text evidence="11">The sequence shown here is derived from an EMBL/GenBank/DDBJ whole genome shotgun (WGS) entry which is preliminary data.</text>
</comment>
<feature type="compositionally biased region" description="Basic and acidic residues" evidence="7">
    <location>
        <begin position="1120"/>
        <end position="1129"/>
    </location>
</feature>
<feature type="signal peptide" evidence="8">
    <location>
        <begin position="1"/>
        <end position="20"/>
    </location>
</feature>
<accession>A0A812WK43</accession>
<dbReference type="EMBL" id="CAJNIZ010044016">
    <property type="protein sequence ID" value="CAE7675535.1"/>
    <property type="molecule type" value="Genomic_DNA"/>
</dbReference>
<feature type="compositionally biased region" description="Basic and acidic residues" evidence="7">
    <location>
        <begin position="3582"/>
        <end position="3611"/>
    </location>
</feature>
<organism evidence="11 12">
    <name type="scientific">Symbiodinium pilosum</name>
    <name type="common">Dinoflagellate</name>
    <dbReference type="NCBI Taxonomy" id="2952"/>
    <lineage>
        <taxon>Eukaryota</taxon>
        <taxon>Sar</taxon>
        <taxon>Alveolata</taxon>
        <taxon>Dinophyceae</taxon>
        <taxon>Suessiales</taxon>
        <taxon>Symbiodiniaceae</taxon>
        <taxon>Symbiodinium</taxon>
    </lineage>
</organism>
<dbReference type="InterPro" id="IPR050584">
    <property type="entry name" value="Cholesterol_7-desaturase"/>
</dbReference>
<feature type="region of interest" description="Disordered" evidence="7">
    <location>
        <begin position="3562"/>
        <end position="3629"/>
    </location>
</feature>
<feature type="domain" description="Integrase catalytic" evidence="10">
    <location>
        <begin position="2185"/>
        <end position="2367"/>
    </location>
</feature>
<gene>
    <name evidence="11" type="primary">PAO</name>
    <name evidence="11" type="ORF">SPIL2461_LOCUS18716</name>
</gene>
<dbReference type="Pfam" id="PF00789">
    <property type="entry name" value="UBX"/>
    <property type="match status" value="1"/>
</dbReference>
<evidence type="ECO:0000256" key="4">
    <source>
        <dbReference type="ARBA" id="ARBA00022989"/>
    </source>
</evidence>
<feature type="compositionally biased region" description="Acidic residues" evidence="7">
    <location>
        <begin position="2109"/>
        <end position="2121"/>
    </location>
</feature>
<evidence type="ECO:0000256" key="3">
    <source>
        <dbReference type="ARBA" id="ARBA00022946"/>
    </source>
</evidence>
<feature type="region of interest" description="Disordered" evidence="7">
    <location>
        <begin position="2064"/>
        <end position="2127"/>
    </location>
</feature>
<protein>
    <submittedName>
        <fullName evidence="11">PAO protein</fullName>
    </submittedName>
</protein>
<feature type="compositionally biased region" description="Polar residues" evidence="7">
    <location>
        <begin position="117"/>
        <end position="127"/>
    </location>
</feature>
<dbReference type="GO" id="GO:0015074">
    <property type="term" value="P:DNA integration"/>
    <property type="evidence" value="ECO:0007669"/>
    <property type="project" value="InterPro"/>
</dbReference>
<feature type="region of interest" description="Disordered" evidence="7">
    <location>
        <begin position="3463"/>
        <end position="3521"/>
    </location>
</feature>
<evidence type="ECO:0000256" key="6">
    <source>
        <dbReference type="ARBA" id="ARBA00023136"/>
    </source>
</evidence>
<feature type="region of interest" description="Disordered" evidence="7">
    <location>
        <begin position="1079"/>
        <end position="1145"/>
    </location>
</feature>
<dbReference type="SUPFAM" id="SSF54236">
    <property type="entry name" value="Ubiquitin-like"/>
    <property type="match status" value="1"/>
</dbReference>
<feature type="region of interest" description="Disordered" evidence="7">
    <location>
        <begin position="115"/>
        <end position="143"/>
    </location>
</feature>
<comment type="subcellular location">
    <subcellularLocation>
        <location evidence="1">Membrane</location>
    </subcellularLocation>
</comment>
<feature type="compositionally biased region" description="Basic residues" evidence="7">
    <location>
        <begin position="1130"/>
        <end position="1145"/>
    </location>
</feature>
<dbReference type="PROSITE" id="PS50994">
    <property type="entry name" value="INTEGRASE"/>
    <property type="match status" value="1"/>
</dbReference>
<dbReference type="InterPro" id="IPR001584">
    <property type="entry name" value="Integrase_cat-core"/>
</dbReference>
<feature type="domain" description="UBX" evidence="9">
    <location>
        <begin position="163"/>
        <end position="237"/>
    </location>
</feature>
<dbReference type="GO" id="GO:0016020">
    <property type="term" value="C:membrane"/>
    <property type="evidence" value="ECO:0007669"/>
    <property type="project" value="UniProtKB-SubCell"/>
</dbReference>
<evidence type="ECO:0000256" key="5">
    <source>
        <dbReference type="ARBA" id="ARBA00023002"/>
    </source>
</evidence>
<evidence type="ECO:0000313" key="12">
    <source>
        <dbReference type="Proteomes" id="UP000649617"/>
    </source>
</evidence>
<dbReference type="PANTHER" id="PTHR21266">
    <property type="entry name" value="IRON-SULFUR DOMAIN CONTAINING PROTEIN"/>
    <property type="match status" value="1"/>
</dbReference>
<keyword evidence="4" id="KW-1133">Transmembrane helix</keyword>
<reference evidence="11" key="1">
    <citation type="submission" date="2021-02" db="EMBL/GenBank/DDBJ databases">
        <authorList>
            <person name="Dougan E. K."/>
            <person name="Rhodes N."/>
            <person name="Thang M."/>
            <person name="Chan C."/>
        </authorList>
    </citation>
    <scope>NUCLEOTIDE SEQUENCE</scope>
</reference>
<dbReference type="InterPro" id="IPR029071">
    <property type="entry name" value="Ubiquitin-like_domsf"/>
</dbReference>
<dbReference type="InterPro" id="IPR013626">
    <property type="entry name" value="PaO"/>
</dbReference>
<keyword evidence="8" id="KW-0732">Signal</keyword>
<evidence type="ECO:0000259" key="10">
    <source>
        <dbReference type="PROSITE" id="PS50994"/>
    </source>
</evidence>
<feature type="compositionally biased region" description="Basic and acidic residues" evidence="7">
    <location>
        <begin position="3486"/>
        <end position="3496"/>
    </location>
</feature>
<dbReference type="GO" id="GO:0003676">
    <property type="term" value="F:nucleic acid binding"/>
    <property type="evidence" value="ECO:0007669"/>
    <property type="project" value="InterPro"/>
</dbReference>
<dbReference type="PROSITE" id="PS50033">
    <property type="entry name" value="UBX"/>
    <property type="match status" value="1"/>
</dbReference>
<dbReference type="InterPro" id="IPR001012">
    <property type="entry name" value="UBX_dom"/>
</dbReference>
<feature type="compositionally biased region" description="Low complexity" evidence="7">
    <location>
        <begin position="1102"/>
        <end position="1111"/>
    </location>
</feature>
<dbReference type="GO" id="GO:0010277">
    <property type="term" value="F:chlorophyllide a oxygenase activity"/>
    <property type="evidence" value="ECO:0007669"/>
    <property type="project" value="InterPro"/>
</dbReference>
<dbReference type="GO" id="GO:0005737">
    <property type="term" value="C:cytoplasm"/>
    <property type="evidence" value="ECO:0007669"/>
    <property type="project" value="TreeGrafter"/>
</dbReference>
<keyword evidence="5" id="KW-0560">Oxidoreductase</keyword>
<proteinExistence type="predicted"/>
<evidence type="ECO:0000256" key="1">
    <source>
        <dbReference type="ARBA" id="ARBA00004370"/>
    </source>
</evidence>
<feature type="compositionally biased region" description="Basic and acidic residues" evidence="7">
    <location>
        <begin position="2092"/>
        <end position="2108"/>
    </location>
</feature>
<keyword evidence="12" id="KW-1185">Reference proteome</keyword>
<evidence type="ECO:0000313" key="11">
    <source>
        <dbReference type="EMBL" id="CAE7675535.1"/>
    </source>
</evidence>
<evidence type="ECO:0000256" key="7">
    <source>
        <dbReference type="SAM" id="MobiDB-lite"/>
    </source>
</evidence>